<dbReference type="SMART" id="SM00209">
    <property type="entry name" value="TSP1"/>
    <property type="match status" value="4"/>
</dbReference>
<keyword evidence="3" id="KW-0732">Signal</keyword>
<dbReference type="Pfam" id="PF07679">
    <property type="entry name" value="I-set"/>
    <property type="match status" value="1"/>
</dbReference>
<keyword evidence="5" id="KW-1015">Disulfide bond</keyword>
<dbReference type="InterPro" id="IPR003598">
    <property type="entry name" value="Ig_sub2"/>
</dbReference>
<protein>
    <recommendedName>
        <fullName evidence="10">ADAMTS-like 3</fullName>
    </recommendedName>
</protein>
<evidence type="ECO:0000256" key="6">
    <source>
        <dbReference type="ARBA" id="ARBA00023319"/>
    </source>
</evidence>
<dbReference type="InterPro" id="IPR036383">
    <property type="entry name" value="TSP1_rpt_sf"/>
</dbReference>
<evidence type="ECO:0000256" key="1">
    <source>
        <dbReference type="ARBA" id="ARBA00004613"/>
    </source>
</evidence>
<evidence type="ECO:0000256" key="3">
    <source>
        <dbReference type="ARBA" id="ARBA00022729"/>
    </source>
</evidence>
<dbReference type="PANTHER" id="PTHR13723:SF281">
    <property type="entry name" value="PAPILIN"/>
    <property type="match status" value="1"/>
</dbReference>
<name>G3PMZ3_GASAC</name>
<dbReference type="GO" id="GO:0005576">
    <property type="term" value="C:extracellular region"/>
    <property type="evidence" value="ECO:0007669"/>
    <property type="project" value="UniProtKB-SubCell"/>
</dbReference>
<dbReference type="Pfam" id="PF08686">
    <property type="entry name" value="PLAC"/>
    <property type="match status" value="1"/>
</dbReference>
<evidence type="ECO:0000259" key="8">
    <source>
        <dbReference type="PROSITE" id="PS50900"/>
    </source>
</evidence>
<reference evidence="9" key="2">
    <citation type="submission" date="2024-04" db="UniProtKB">
        <authorList>
            <consortium name="Ensembl"/>
        </authorList>
    </citation>
    <scope>IDENTIFICATION</scope>
</reference>
<dbReference type="Pfam" id="PF13927">
    <property type="entry name" value="Ig_3"/>
    <property type="match status" value="1"/>
</dbReference>
<dbReference type="FunFam" id="2.60.40.10:FF:000032">
    <property type="entry name" value="palladin isoform X1"/>
    <property type="match status" value="1"/>
</dbReference>
<evidence type="ECO:0008006" key="10">
    <source>
        <dbReference type="Google" id="ProtNLM"/>
    </source>
</evidence>
<dbReference type="InterPro" id="IPR007110">
    <property type="entry name" value="Ig-like_dom"/>
</dbReference>
<dbReference type="InterPro" id="IPR010909">
    <property type="entry name" value="PLAC"/>
</dbReference>
<dbReference type="SUPFAM" id="SSF48726">
    <property type="entry name" value="Immunoglobulin"/>
    <property type="match status" value="2"/>
</dbReference>
<dbReference type="GO" id="GO:0004222">
    <property type="term" value="F:metalloendopeptidase activity"/>
    <property type="evidence" value="ECO:0007669"/>
    <property type="project" value="TreeGrafter"/>
</dbReference>
<keyword evidence="6" id="KW-0393">Immunoglobulin domain</keyword>
<dbReference type="GO" id="GO:0030198">
    <property type="term" value="P:extracellular matrix organization"/>
    <property type="evidence" value="ECO:0007669"/>
    <property type="project" value="TreeGrafter"/>
</dbReference>
<dbReference type="PANTHER" id="PTHR13723">
    <property type="entry name" value="ADAMTS A DISINTEGRIN AND METALLOPROTEASE WITH THROMBOSPONDIN MOTIFS PROTEASE"/>
    <property type="match status" value="1"/>
</dbReference>
<dbReference type="AlphaFoldDB" id="G3PMZ3"/>
<evidence type="ECO:0000313" key="9">
    <source>
        <dbReference type="Ensembl" id="ENSGACP00000018976.1"/>
    </source>
</evidence>
<dbReference type="PROSITE" id="PS50835">
    <property type="entry name" value="IG_LIKE"/>
    <property type="match status" value="2"/>
</dbReference>
<keyword evidence="4" id="KW-0677">Repeat</keyword>
<sequence>IGQSALLTNATRSLTIRCPAGGVPPPKVSWTKDGAPLLPADRVSWDISGGLHILQPRVSDRGQYKCTATNTLGSDSETSQLLVAGDDLQNVSDLGAVLGQSLRSTVGGRVSVRPGANLTLDCPVTGFPPPTVTWNKKNGPFGTAAVSLPSGSLWIRNVSLHHRGIYTCTAANAIGKSAASTDLQVYAWYPPGFPTDGTPQQGFCLAAERSLPPVNRSPPETPLLHSVCSGLWKGCPVLAGHRLPVLWGYNNLTLRGVSSPERTRAPGPDRRLQYRMLAGGRVLEVNTLQVKFSGRYRCQTTINGTRQTLSAWMDVHIEETSWRLGGWTTCSATCGNRGSGLRRVDCVNQEGKTVQPSMCRHVPKPIASPVGCNRQDCPPRWLVSEWSECSASCGGGWKRRQVSCQQLDARGAVRTAASCERKSRPLDAEPCTASVCPVWVTSPWGKCSGRCLGRTSTIQKRSVLCQHVNGSSYTDCDLRDRPPSVRNCSSDRCDVEWRPGAWRPCTVVCGSGFQSRRVDCVQRGSGRTLAEQNCAWLQQPPTWQHCNTTSCGSECKDTTQYCSVVKRLKLCYLEMYKQRCCGSCSQH</sequence>
<dbReference type="SMART" id="SM00408">
    <property type="entry name" value="IGc2"/>
    <property type="match status" value="2"/>
</dbReference>
<dbReference type="InterPro" id="IPR050439">
    <property type="entry name" value="ADAMTS_ADAMTS-like"/>
</dbReference>
<dbReference type="InterPro" id="IPR000884">
    <property type="entry name" value="TSP1_rpt"/>
</dbReference>
<dbReference type="Gene3D" id="2.60.40.10">
    <property type="entry name" value="Immunoglobulins"/>
    <property type="match status" value="2"/>
</dbReference>
<dbReference type="PROSITE" id="PS50900">
    <property type="entry name" value="PLAC"/>
    <property type="match status" value="1"/>
</dbReference>
<dbReference type="Ensembl" id="ENSGACT00000019014.1">
    <property type="protein sequence ID" value="ENSGACP00000018976.1"/>
    <property type="gene ID" value="ENSGACG00000014385.1"/>
</dbReference>
<dbReference type="GO" id="GO:0006508">
    <property type="term" value="P:proteolysis"/>
    <property type="evidence" value="ECO:0007669"/>
    <property type="project" value="TreeGrafter"/>
</dbReference>
<dbReference type="Gene3D" id="2.20.100.10">
    <property type="entry name" value="Thrombospondin type-1 (TSP1) repeat"/>
    <property type="match status" value="3"/>
</dbReference>
<dbReference type="InterPro" id="IPR013098">
    <property type="entry name" value="Ig_I-set"/>
</dbReference>
<dbReference type="SMART" id="SM00409">
    <property type="entry name" value="IG"/>
    <property type="match status" value="3"/>
</dbReference>
<dbReference type="CDD" id="cd00096">
    <property type="entry name" value="Ig"/>
    <property type="match status" value="1"/>
</dbReference>
<feature type="domain" description="Ig-like" evidence="7">
    <location>
        <begin position="100"/>
        <end position="184"/>
    </location>
</feature>
<dbReference type="InterPro" id="IPR036179">
    <property type="entry name" value="Ig-like_dom_sf"/>
</dbReference>
<dbReference type="SUPFAM" id="SSF82895">
    <property type="entry name" value="TSP-1 type 1 repeat"/>
    <property type="match status" value="3"/>
</dbReference>
<feature type="domain" description="PLAC" evidence="8">
    <location>
        <begin position="551"/>
        <end position="587"/>
    </location>
</feature>
<evidence type="ECO:0000256" key="2">
    <source>
        <dbReference type="ARBA" id="ARBA00022525"/>
    </source>
</evidence>
<reference evidence="9" key="1">
    <citation type="submission" date="2006-01" db="EMBL/GenBank/DDBJ databases">
        <authorList>
            <person name="Lindblad-Toh K."/>
            <person name="Mauceli E."/>
            <person name="Grabherr M."/>
            <person name="Chang J.L."/>
            <person name="Lander E.S."/>
        </authorList>
    </citation>
    <scope>NUCLEOTIDE SEQUENCE [LARGE SCALE GENOMIC DNA]</scope>
</reference>
<dbReference type="FunFam" id="2.20.100.10:FF:000005">
    <property type="entry name" value="ADAM metallopeptidase with thrombospondin type 1 motif 9"/>
    <property type="match status" value="1"/>
</dbReference>
<dbReference type="InterPro" id="IPR003599">
    <property type="entry name" value="Ig_sub"/>
</dbReference>
<dbReference type="Pfam" id="PF19030">
    <property type="entry name" value="TSP1_ADAMTS"/>
    <property type="match status" value="4"/>
</dbReference>
<dbReference type="Bgee" id="ENSGACG00000014385">
    <property type="expression patterns" value="Expressed in diencephalon and 2 other cell types or tissues"/>
</dbReference>
<accession>G3PMZ3</accession>
<evidence type="ECO:0000256" key="5">
    <source>
        <dbReference type="ARBA" id="ARBA00023157"/>
    </source>
</evidence>
<dbReference type="GO" id="GO:0031012">
    <property type="term" value="C:extracellular matrix"/>
    <property type="evidence" value="ECO:0007669"/>
    <property type="project" value="TreeGrafter"/>
</dbReference>
<comment type="subcellular location">
    <subcellularLocation>
        <location evidence="1">Secreted</location>
    </subcellularLocation>
</comment>
<proteinExistence type="predicted"/>
<evidence type="ECO:0000256" key="4">
    <source>
        <dbReference type="ARBA" id="ARBA00022737"/>
    </source>
</evidence>
<feature type="domain" description="Ig-like" evidence="7">
    <location>
        <begin position="1"/>
        <end position="84"/>
    </location>
</feature>
<dbReference type="InterPro" id="IPR013783">
    <property type="entry name" value="Ig-like_fold"/>
</dbReference>
<organism evidence="9">
    <name type="scientific">Gasterosteus aculeatus</name>
    <name type="common">Three-spined stickleback</name>
    <dbReference type="NCBI Taxonomy" id="69293"/>
    <lineage>
        <taxon>Eukaryota</taxon>
        <taxon>Metazoa</taxon>
        <taxon>Chordata</taxon>
        <taxon>Craniata</taxon>
        <taxon>Vertebrata</taxon>
        <taxon>Euteleostomi</taxon>
        <taxon>Actinopterygii</taxon>
        <taxon>Neopterygii</taxon>
        <taxon>Teleostei</taxon>
        <taxon>Neoteleostei</taxon>
        <taxon>Acanthomorphata</taxon>
        <taxon>Eupercaria</taxon>
        <taxon>Perciformes</taxon>
        <taxon>Cottioidei</taxon>
        <taxon>Gasterosteales</taxon>
        <taxon>Gasterosteidae</taxon>
        <taxon>Gasterosteus</taxon>
    </lineage>
</organism>
<dbReference type="PROSITE" id="PS50092">
    <property type="entry name" value="TSP1"/>
    <property type="match status" value="3"/>
</dbReference>
<keyword evidence="2" id="KW-0964">Secreted</keyword>
<evidence type="ECO:0000259" key="7">
    <source>
        <dbReference type="PROSITE" id="PS50835"/>
    </source>
</evidence>